<evidence type="ECO:0000313" key="2">
    <source>
        <dbReference type="EnsemblPlants" id="OPUNC05G09310.1"/>
    </source>
</evidence>
<evidence type="ECO:0000259" key="1">
    <source>
        <dbReference type="Pfam" id="PF25019"/>
    </source>
</evidence>
<dbReference type="PANTHER" id="PTHR47186:SF3">
    <property type="entry name" value="OS09G0267800 PROTEIN"/>
    <property type="match status" value="1"/>
</dbReference>
<dbReference type="InterPro" id="IPR032675">
    <property type="entry name" value="LRR_dom_sf"/>
</dbReference>
<dbReference type="EnsemblPlants" id="OPUNC05G09310.1">
    <property type="protein sequence ID" value="OPUNC05G09310.1"/>
    <property type="gene ID" value="OPUNC05G09310"/>
</dbReference>
<dbReference type="HOGENOM" id="CLU_858895_0_0_1"/>
<accession>A0A0E0L0S4</accession>
<proteinExistence type="predicted"/>
<dbReference type="PANTHER" id="PTHR47186">
    <property type="entry name" value="LEUCINE-RICH REPEAT-CONTAINING PROTEIN 57"/>
    <property type="match status" value="1"/>
</dbReference>
<organism evidence="2">
    <name type="scientific">Oryza punctata</name>
    <name type="common">Red rice</name>
    <dbReference type="NCBI Taxonomy" id="4537"/>
    <lineage>
        <taxon>Eukaryota</taxon>
        <taxon>Viridiplantae</taxon>
        <taxon>Streptophyta</taxon>
        <taxon>Embryophyta</taxon>
        <taxon>Tracheophyta</taxon>
        <taxon>Spermatophyta</taxon>
        <taxon>Magnoliopsida</taxon>
        <taxon>Liliopsida</taxon>
        <taxon>Poales</taxon>
        <taxon>Poaceae</taxon>
        <taxon>BOP clade</taxon>
        <taxon>Oryzoideae</taxon>
        <taxon>Oryzeae</taxon>
        <taxon>Oryzinae</taxon>
        <taxon>Oryza</taxon>
    </lineage>
</organism>
<dbReference type="Gramene" id="OPUNC05G09310.1">
    <property type="protein sequence ID" value="OPUNC05G09310.1"/>
    <property type="gene ID" value="OPUNC05G09310"/>
</dbReference>
<evidence type="ECO:0000313" key="3">
    <source>
        <dbReference type="Proteomes" id="UP000026962"/>
    </source>
</evidence>
<protein>
    <recommendedName>
        <fullName evidence="1">R13L1/DRL21-like LRR repeat region domain-containing protein</fullName>
    </recommendedName>
</protein>
<name>A0A0E0L0S4_ORYPU</name>
<dbReference type="STRING" id="4537.A0A0E0L0S4"/>
<reference evidence="2" key="2">
    <citation type="submission" date="2018-05" db="EMBL/GenBank/DDBJ databases">
        <title>OpunRS2 (Oryza punctata Reference Sequence Version 2).</title>
        <authorList>
            <person name="Zhang J."/>
            <person name="Kudrna D."/>
            <person name="Lee S."/>
            <person name="Talag J."/>
            <person name="Welchert J."/>
            <person name="Wing R.A."/>
        </authorList>
    </citation>
    <scope>NUCLEOTIDE SEQUENCE [LARGE SCALE GENOMIC DNA]</scope>
</reference>
<dbReference type="Pfam" id="PF25019">
    <property type="entry name" value="LRR_R13L1-DRL21"/>
    <property type="match status" value="1"/>
</dbReference>
<dbReference type="SUPFAM" id="SSF52058">
    <property type="entry name" value="L domain-like"/>
    <property type="match status" value="1"/>
</dbReference>
<dbReference type="OMA" id="IAPIANC"/>
<dbReference type="InterPro" id="IPR056789">
    <property type="entry name" value="LRR_R13L1-DRL21"/>
</dbReference>
<dbReference type="Proteomes" id="UP000026962">
    <property type="component" value="Chromosome 5"/>
</dbReference>
<dbReference type="AlphaFoldDB" id="A0A0E0L0S4"/>
<sequence>MPSGFRQLTRLTKLGLFVVGCRGDDTRISELETLDMLSGDMNITNLKYMQDPANADRASLKRKNNIKHLVLDWSRGETEKELVLNMVMEQYLAVLNALEPPSKLEETLIYYYGGPCLPRWMRKQTHDSSCWEGTMLKQTSPCQLLYLTRMTLQEISNLKHMQGLVDLHLLNYLKLFGLPNLEDMWTTITGSEIREYLRIAGSNDRTQLPESMRSFTSLQDLNIHEACCRNGLENCWNPNDGQPPSNQSIGRLTSLTYLTIGCNNLKQLPETIQHLMSLRALKWSERGALTALPEWIGKLSALHRIFCPTVLCHSMPARVHKTPY</sequence>
<dbReference type="Gene3D" id="3.80.10.10">
    <property type="entry name" value="Ribonuclease Inhibitor"/>
    <property type="match status" value="1"/>
</dbReference>
<reference evidence="2" key="1">
    <citation type="submission" date="2015-04" db="UniProtKB">
        <authorList>
            <consortium name="EnsemblPlants"/>
        </authorList>
    </citation>
    <scope>IDENTIFICATION</scope>
</reference>
<keyword evidence="3" id="KW-1185">Reference proteome</keyword>
<feature type="domain" description="R13L1/DRL21-like LRR repeat region" evidence="1">
    <location>
        <begin position="28"/>
        <end position="175"/>
    </location>
</feature>